<evidence type="ECO:0000313" key="2">
    <source>
        <dbReference type="EMBL" id="GFF20854.1"/>
    </source>
</evidence>
<dbReference type="OrthoDB" id="4358152at2759"/>
<feature type="region of interest" description="Disordered" evidence="1">
    <location>
        <begin position="203"/>
        <end position="324"/>
    </location>
</feature>
<evidence type="ECO:0000313" key="3">
    <source>
        <dbReference type="Proteomes" id="UP000452235"/>
    </source>
</evidence>
<feature type="compositionally biased region" description="Polar residues" evidence="1">
    <location>
        <begin position="301"/>
        <end position="311"/>
    </location>
</feature>
<dbReference type="EMBL" id="BLJY01000013">
    <property type="protein sequence ID" value="GFF20854.1"/>
    <property type="molecule type" value="Genomic_DNA"/>
</dbReference>
<feature type="compositionally biased region" description="Polar residues" evidence="1">
    <location>
        <begin position="254"/>
        <end position="291"/>
    </location>
</feature>
<reference evidence="2 3" key="1">
    <citation type="submission" date="2020-01" db="EMBL/GenBank/DDBJ databases">
        <title>Aspergillus terreus IFO 6365 whole genome shotgun sequence.</title>
        <authorList>
            <person name="Kanamasa S."/>
            <person name="Takahashi H."/>
        </authorList>
    </citation>
    <scope>NUCLEOTIDE SEQUENCE [LARGE SCALE GENOMIC DNA]</scope>
    <source>
        <strain evidence="2 3">IFO 6365</strain>
    </source>
</reference>
<dbReference type="AlphaFoldDB" id="A0A5M3ZC27"/>
<evidence type="ECO:0000256" key="1">
    <source>
        <dbReference type="SAM" id="MobiDB-lite"/>
    </source>
</evidence>
<dbReference type="Proteomes" id="UP000452235">
    <property type="component" value="Unassembled WGS sequence"/>
</dbReference>
<protein>
    <submittedName>
        <fullName evidence="2">Uncharacterized WD repeat-containing protein alr2800</fullName>
    </submittedName>
</protein>
<sequence length="324" mass="36082">MRIVLALQTESLSAQGFESIESTESAQWILSKSLLASPEQLRQFMRLAHQMHVMAHLCIAECLENCLASPMSPREIHHDFEFPSWTEENRVLLGFWHVWCLNELKIAVREGHLRWSEEDIALVQRARAYTFPAYPNSVYQGITAPRWLWRQANPDLSEAEFWPDGMSDILPIPRLARAAEFGWKCQDTPAPAAIEQDWVDFIEYHPPKPNPPPAMVHQPQAPISSSDSSDNEYELCSDPQSKARRPEDGDSEVETYSSEGTDTDSVQTESTQAPPVSSLRKSTPLSANSSGMLLAPGGPPSTASSRQNGRISTPELWGGKSGGI</sequence>
<gene>
    <name evidence="2" type="ORF">ATEIFO6365_0013018800</name>
</gene>
<comment type="caution">
    <text evidence="2">The sequence shown here is derived from an EMBL/GenBank/DDBJ whole genome shotgun (WGS) entry which is preliminary data.</text>
</comment>
<name>A0A5M3ZC27_ASPTE</name>
<accession>A0A5M3ZC27</accession>
<keyword evidence="3" id="KW-1185">Reference proteome</keyword>
<organism evidence="2 3">
    <name type="scientific">Aspergillus terreus</name>
    <dbReference type="NCBI Taxonomy" id="33178"/>
    <lineage>
        <taxon>Eukaryota</taxon>
        <taxon>Fungi</taxon>
        <taxon>Dikarya</taxon>
        <taxon>Ascomycota</taxon>
        <taxon>Pezizomycotina</taxon>
        <taxon>Eurotiomycetes</taxon>
        <taxon>Eurotiomycetidae</taxon>
        <taxon>Eurotiales</taxon>
        <taxon>Aspergillaceae</taxon>
        <taxon>Aspergillus</taxon>
        <taxon>Aspergillus subgen. Circumdati</taxon>
    </lineage>
</organism>
<proteinExistence type="predicted"/>